<dbReference type="InterPro" id="IPR037045">
    <property type="entry name" value="S8pro/Inhibitor_I9_sf"/>
</dbReference>
<dbReference type="SUPFAM" id="SSF54897">
    <property type="entry name" value="Protease propeptides/inhibitors"/>
    <property type="match status" value="1"/>
</dbReference>
<keyword evidence="9" id="KW-0843">Virulence</keyword>
<feature type="chain" id="PRO_5013378624" evidence="14">
    <location>
        <begin position="21"/>
        <end position="400"/>
    </location>
</feature>
<evidence type="ECO:0000256" key="7">
    <source>
        <dbReference type="ARBA" id="ARBA00022801"/>
    </source>
</evidence>
<keyword evidence="6 14" id="KW-0732">Signal</keyword>
<reference evidence="17 18" key="1">
    <citation type="submission" date="2017-10" db="EMBL/GenBank/DDBJ databases">
        <title>Comparative genomics in systemic dimorphic fungi from Ajellomycetaceae.</title>
        <authorList>
            <person name="Munoz J.F."/>
            <person name="Mcewen J.G."/>
            <person name="Clay O.K."/>
            <person name="Cuomo C.A."/>
        </authorList>
    </citation>
    <scope>NUCLEOTIDE SEQUENCE [LARGE SCALE GENOMIC DNA]</scope>
    <source>
        <strain evidence="17 18">UAMH130</strain>
    </source>
</reference>
<dbReference type="Gene3D" id="3.30.70.80">
    <property type="entry name" value="Peptidase S8 propeptide/proteinase inhibitor I9"/>
    <property type="match status" value="1"/>
</dbReference>
<evidence type="ECO:0000256" key="4">
    <source>
        <dbReference type="ARBA" id="ARBA00022525"/>
    </source>
</evidence>
<dbReference type="GO" id="GO:0005576">
    <property type="term" value="C:extracellular region"/>
    <property type="evidence" value="ECO:0007669"/>
    <property type="project" value="UniProtKB-SubCell"/>
</dbReference>
<evidence type="ECO:0000313" key="18">
    <source>
        <dbReference type="Proteomes" id="UP000224080"/>
    </source>
</evidence>
<dbReference type="CDD" id="cd04077">
    <property type="entry name" value="Peptidases_S8_PCSK9_ProteinaseK_like"/>
    <property type="match status" value="1"/>
</dbReference>
<feature type="active site" description="Charge relay system" evidence="12">
    <location>
        <position position="346"/>
    </location>
</feature>
<evidence type="ECO:0000256" key="2">
    <source>
        <dbReference type="ARBA" id="ARBA00004613"/>
    </source>
</evidence>
<evidence type="ECO:0000256" key="6">
    <source>
        <dbReference type="ARBA" id="ARBA00022729"/>
    </source>
</evidence>
<evidence type="ECO:0000256" key="14">
    <source>
        <dbReference type="SAM" id="SignalP"/>
    </source>
</evidence>
<evidence type="ECO:0000256" key="1">
    <source>
        <dbReference type="ARBA" id="ARBA00002101"/>
    </source>
</evidence>
<feature type="domain" description="Inhibitor I9" evidence="16">
    <location>
        <begin position="38"/>
        <end position="116"/>
    </location>
</feature>
<dbReference type="FunFam" id="3.40.50.200:FF:000014">
    <property type="entry name" value="Proteinase K"/>
    <property type="match status" value="1"/>
</dbReference>
<evidence type="ECO:0000256" key="3">
    <source>
        <dbReference type="ARBA" id="ARBA00011073"/>
    </source>
</evidence>
<evidence type="ECO:0000256" key="12">
    <source>
        <dbReference type="PROSITE-ProRule" id="PRU01240"/>
    </source>
</evidence>
<organism evidence="17 18">
    <name type="scientific">Blastomyces parvus</name>
    <dbReference type="NCBI Taxonomy" id="2060905"/>
    <lineage>
        <taxon>Eukaryota</taxon>
        <taxon>Fungi</taxon>
        <taxon>Dikarya</taxon>
        <taxon>Ascomycota</taxon>
        <taxon>Pezizomycotina</taxon>
        <taxon>Eurotiomycetes</taxon>
        <taxon>Eurotiomycetidae</taxon>
        <taxon>Onygenales</taxon>
        <taxon>Ajellomycetaceae</taxon>
        <taxon>Blastomyces</taxon>
    </lineage>
</organism>
<evidence type="ECO:0000256" key="10">
    <source>
        <dbReference type="ARBA" id="ARBA00023145"/>
    </source>
</evidence>
<feature type="active site" description="Charge relay system" evidence="12">
    <location>
        <position position="160"/>
    </location>
</feature>
<dbReference type="SUPFAM" id="SSF52743">
    <property type="entry name" value="Subtilisin-like"/>
    <property type="match status" value="1"/>
</dbReference>
<dbReference type="Proteomes" id="UP000224080">
    <property type="component" value="Unassembled WGS sequence"/>
</dbReference>
<dbReference type="InterPro" id="IPR010259">
    <property type="entry name" value="S8pro/Inhibitor_I9"/>
</dbReference>
<dbReference type="STRING" id="2060905.A0A2B7XL39"/>
<keyword evidence="8 12" id="KW-0720">Serine protease</keyword>
<comment type="subcellular location">
    <subcellularLocation>
        <location evidence="2">Secreted</location>
    </subcellularLocation>
</comment>
<dbReference type="AlphaFoldDB" id="A0A2B7XL39"/>
<keyword evidence="4" id="KW-0964">Secreted</keyword>
<keyword evidence="7 12" id="KW-0378">Hydrolase</keyword>
<keyword evidence="5 12" id="KW-0645">Protease</keyword>
<sequence length="400" mass="40545">MHLFSQILPLALAAVASVDAAPAPILNAPAGQQAVPNKYIVVMKPGTTAEKFEAHRNWVSSSQSTRMGIQNAGLKKDYKFPNGFKAYSGVFDNEVVSQISNDGDVAYIEPDGIVTISALETQPNAPSWGLPRVSSKSGSNGTDYIYDSTAGEGVTAYIVDTGIEIDHSDFGGRATWGHNTADSDDTDCNGHGTHVAGTVAGTEYGIAKKSSLVAVKVLDCAGSGSNSGVIEGMEWAVTDATSNGDPKKSVMNMSLGGSTSQATNDAAAAVVSAGIFLAVAAGNEGADAGTSSPASEPTVCTVGASDSSDVMAEFSNHGELVDVFAPGVDIVSTYIGGGTDTLSGTSMASPHVCGLGAYLIALEGISGGGVCDRMKELANSIITGAPSGTTDKLIFNGAQA</sequence>
<evidence type="ECO:0000256" key="11">
    <source>
        <dbReference type="ARBA" id="ARBA00023180"/>
    </source>
</evidence>
<dbReference type="PROSITE" id="PS00137">
    <property type="entry name" value="SUBTILASE_HIS"/>
    <property type="match status" value="1"/>
</dbReference>
<dbReference type="Pfam" id="PF05922">
    <property type="entry name" value="Inhibitor_I9"/>
    <property type="match status" value="1"/>
</dbReference>
<dbReference type="PANTHER" id="PTHR43806">
    <property type="entry name" value="PEPTIDASE S8"/>
    <property type="match status" value="1"/>
</dbReference>
<dbReference type="Pfam" id="PF00082">
    <property type="entry name" value="Peptidase_S8"/>
    <property type="match status" value="1"/>
</dbReference>
<evidence type="ECO:0000256" key="5">
    <source>
        <dbReference type="ARBA" id="ARBA00022670"/>
    </source>
</evidence>
<evidence type="ECO:0000256" key="9">
    <source>
        <dbReference type="ARBA" id="ARBA00023026"/>
    </source>
</evidence>
<dbReference type="InterPro" id="IPR023828">
    <property type="entry name" value="Peptidase_S8_Ser-AS"/>
</dbReference>
<dbReference type="PRINTS" id="PR00723">
    <property type="entry name" value="SUBTILISIN"/>
</dbReference>
<comment type="function">
    <text evidence="1">Secreted subtilisin-like serine protease with keratinolytic activity that contributes to pathogenicity.</text>
</comment>
<proteinExistence type="inferred from homology"/>
<keyword evidence="18" id="KW-1185">Reference proteome</keyword>
<feature type="active site" description="Charge relay system" evidence="12">
    <location>
        <position position="191"/>
    </location>
</feature>
<dbReference type="OrthoDB" id="206201at2759"/>
<evidence type="ECO:0000259" key="15">
    <source>
        <dbReference type="Pfam" id="PF00082"/>
    </source>
</evidence>
<comment type="similarity">
    <text evidence="3 12 13">Belongs to the peptidase S8 family.</text>
</comment>
<evidence type="ECO:0000256" key="13">
    <source>
        <dbReference type="RuleBase" id="RU003355"/>
    </source>
</evidence>
<feature type="domain" description="Peptidase S8/S53" evidence="15">
    <location>
        <begin position="151"/>
        <end position="361"/>
    </location>
</feature>
<dbReference type="GO" id="GO:0006508">
    <property type="term" value="P:proteolysis"/>
    <property type="evidence" value="ECO:0007669"/>
    <property type="project" value="UniProtKB-KW"/>
</dbReference>
<dbReference type="EMBL" id="PDNC01000004">
    <property type="protein sequence ID" value="PGH09501.1"/>
    <property type="molecule type" value="Genomic_DNA"/>
</dbReference>
<protein>
    <submittedName>
        <fullName evidence="17">Uncharacterized protein</fullName>
    </submittedName>
</protein>
<dbReference type="InterPro" id="IPR000209">
    <property type="entry name" value="Peptidase_S8/S53_dom"/>
</dbReference>
<dbReference type="InterPro" id="IPR034193">
    <property type="entry name" value="PCSK9_ProteinaseK-like"/>
</dbReference>
<keyword evidence="10" id="KW-0865">Zymogen</keyword>
<dbReference type="InterPro" id="IPR023827">
    <property type="entry name" value="Peptidase_S8_Asp-AS"/>
</dbReference>
<dbReference type="PROSITE" id="PS00138">
    <property type="entry name" value="SUBTILASE_SER"/>
    <property type="match status" value="1"/>
</dbReference>
<evidence type="ECO:0000259" key="16">
    <source>
        <dbReference type="Pfam" id="PF05922"/>
    </source>
</evidence>
<keyword evidence="11" id="KW-0325">Glycoprotein</keyword>
<gene>
    <name evidence="17" type="ORF">GX51_00606</name>
</gene>
<evidence type="ECO:0000256" key="8">
    <source>
        <dbReference type="ARBA" id="ARBA00022825"/>
    </source>
</evidence>
<accession>A0A2B7XL39</accession>
<dbReference type="InterPro" id="IPR015500">
    <property type="entry name" value="Peptidase_S8_subtilisin-rel"/>
</dbReference>
<name>A0A2B7XL39_9EURO</name>
<dbReference type="InterPro" id="IPR022398">
    <property type="entry name" value="Peptidase_S8_His-AS"/>
</dbReference>
<comment type="caution">
    <text evidence="17">The sequence shown here is derived from an EMBL/GenBank/DDBJ whole genome shotgun (WGS) entry which is preliminary data.</text>
</comment>
<dbReference type="PROSITE" id="PS00136">
    <property type="entry name" value="SUBTILASE_ASP"/>
    <property type="match status" value="1"/>
</dbReference>
<feature type="signal peptide" evidence="14">
    <location>
        <begin position="1"/>
        <end position="20"/>
    </location>
</feature>
<dbReference type="PANTHER" id="PTHR43806:SF58">
    <property type="entry name" value="ALKALINE PROTEASE 1-RELATED"/>
    <property type="match status" value="1"/>
</dbReference>
<dbReference type="Gene3D" id="3.40.50.200">
    <property type="entry name" value="Peptidase S8/S53 domain"/>
    <property type="match status" value="1"/>
</dbReference>
<dbReference type="GO" id="GO:0004252">
    <property type="term" value="F:serine-type endopeptidase activity"/>
    <property type="evidence" value="ECO:0007669"/>
    <property type="project" value="UniProtKB-UniRule"/>
</dbReference>
<evidence type="ECO:0000313" key="17">
    <source>
        <dbReference type="EMBL" id="PGH09501.1"/>
    </source>
</evidence>
<dbReference type="InterPro" id="IPR036852">
    <property type="entry name" value="Peptidase_S8/S53_dom_sf"/>
</dbReference>
<dbReference type="PROSITE" id="PS51892">
    <property type="entry name" value="SUBTILASE"/>
    <property type="match status" value="1"/>
</dbReference>
<dbReference type="InterPro" id="IPR050131">
    <property type="entry name" value="Peptidase_S8_subtilisin-like"/>
</dbReference>